<comment type="catalytic activity">
    <reaction evidence="11 12">
        <text>5,10-methenyl-5,6,7,8-tetrahydromethanopterin + H2O = N(5)-formyl-5,6,7,8-tetrahydromethanopterin + H(+)</text>
        <dbReference type="Rhea" id="RHEA:19053"/>
        <dbReference type="ChEBI" id="CHEBI:15377"/>
        <dbReference type="ChEBI" id="CHEBI:15378"/>
        <dbReference type="ChEBI" id="CHEBI:58018"/>
        <dbReference type="ChEBI" id="CHEBI:58337"/>
        <dbReference type="EC" id="3.5.4.27"/>
    </reaction>
</comment>
<evidence type="ECO:0000256" key="10">
    <source>
        <dbReference type="ARBA" id="ARBA00030468"/>
    </source>
</evidence>
<dbReference type="GO" id="GO:0018759">
    <property type="term" value="F:methenyltetrahydromethanopterin cyclohydrolase activity"/>
    <property type="evidence" value="ECO:0007669"/>
    <property type="project" value="UniProtKB-UniRule"/>
</dbReference>
<reference evidence="14" key="1">
    <citation type="submission" date="2010-05" db="EMBL/GenBank/DDBJ databases">
        <title>Complete sequence of Methylotenera sp. 301.</title>
        <authorList>
            <person name="Lucas S."/>
            <person name="Copeland A."/>
            <person name="Lapidus A."/>
            <person name="Cheng J.-F."/>
            <person name="Bruce D."/>
            <person name="Goodwin L."/>
            <person name="Pitluck S."/>
            <person name="Clum A."/>
            <person name="Land M."/>
            <person name="Hauser L."/>
            <person name="Kyrpides N."/>
            <person name="Ivanova N."/>
            <person name="Chistoservova L."/>
            <person name="Kalyuzhnaya M."/>
            <person name="Woyke T."/>
        </authorList>
    </citation>
    <scope>NUCLEOTIDE SEQUENCE [LARGE SCALE GENOMIC DNA]</scope>
    <source>
        <strain evidence="14">301</strain>
    </source>
</reference>
<evidence type="ECO:0000256" key="11">
    <source>
        <dbReference type="ARBA" id="ARBA00048684"/>
    </source>
</evidence>
<dbReference type="GO" id="GO:0046294">
    <property type="term" value="P:formaldehyde catabolic process"/>
    <property type="evidence" value="ECO:0007669"/>
    <property type="project" value="UniProtKB-UniRule"/>
</dbReference>
<gene>
    <name evidence="12" type="primary">mch</name>
    <name evidence="13" type="ordered locus">M301_1554</name>
</gene>
<dbReference type="EC" id="3.5.4.27" evidence="5 12"/>
<reference evidence="13 14" key="2">
    <citation type="journal article" date="2011" name="J. Bacteriol.">
        <title>Genomes of three methylotrophs from a single niche uncover genetic and metabolic divergence of Methylophilaceae.</title>
        <authorList>
            <person name="Lapidus A."/>
            <person name="Clum A."/>
            <person name="Labutti K."/>
            <person name="Kaluzhnaya M.G."/>
            <person name="Lim S."/>
            <person name="Beck D.A."/>
            <person name="Glavina Del Rio T."/>
            <person name="Nolan M."/>
            <person name="Mavromatis K."/>
            <person name="Huntemann M."/>
            <person name="Lucas S."/>
            <person name="Lidstrom M.E."/>
            <person name="Ivanova N."/>
            <person name="Chistoserdova L."/>
        </authorList>
    </citation>
    <scope>NUCLEOTIDE SEQUENCE [LARGE SCALE GENOMIC DNA]</scope>
    <source>
        <strain evidence="13 14">301</strain>
    </source>
</reference>
<dbReference type="KEGG" id="meh:M301_1554"/>
<keyword evidence="8 12" id="KW-0554">One-carbon metabolism</keyword>
<dbReference type="GO" id="GO:0005737">
    <property type="term" value="C:cytoplasm"/>
    <property type="evidence" value="ECO:0007669"/>
    <property type="project" value="UniProtKB-SubCell"/>
</dbReference>
<keyword evidence="14" id="KW-1185">Reference proteome</keyword>
<dbReference type="CDD" id="cd00545">
    <property type="entry name" value="MCH"/>
    <property type="match status" value="1"/>
</dbReference>
<keyword evidence="7 12" id="KW-0963">Cytoplasm</keyword>
<comment type="pathway">
    <text evidence="3 12">One-carbon metabolism; formaldehyde degradation; formate from formaldehyde (H(4)MPT route): step 3/5.</text>
</comment>
<dbReference type="SUPFAM" id="SSF56199">
    <property type="entry name" value="Methenyltetrahydromethanopterin cyclohydrolase"/>
    <property type="match status" value="1"/>
</dbReference>
<keyword evidence="9 12" id="KW-0378">Hydrolase</keyword>
<dbReference type="AlphaFoldDB" id="D7DIP9"/>
<sequence length="327" mass="34746">MTQNNTMDVSANSISVNQRANLIVTQLLAQADVLQLGISIHASGCTIVDAGIQHAGCAEAGRLIAEICMGGLGEVSLQADNRFAGFTEAIAVTSNQPVLACLASQYAGWALSHEKFFSLGSGPARALAQREDLFKELAYKDSADSTCIVLETDKIPPMEVIDKIVRDTQVSAEDLTIILTPTTSIAGVVQIVGRVLEVALHKAHTIHFPLKNIVSGSGVAVLPPVSKDFMTAMGRTNDAILFGGEVSLQVRCEDAAAAELALNLPSSSSKDYGKTFAQVFKFYNMDFYKIDAMLFSPAKVTVTNLQTGKVFEGGQLNADLIALSFGD</sequence>
<dbReference type="RefSeq" id="WP_013148246.1">
    <property type="nucleotide sequence ID" value="NC_014207.1"/>
</dbReference>
<dbReference type="HAMAP" id="MF_00486">
    <property type="entry name" value="McH"/>
    <property type="match status" value="1"/>
</dbReference>
<dbReference type="HOGENOM" id="CLU_876031_0_0_4"/>
<dbReference type="EMBL" id="CP002056">
    <property type="protein sequence ID" value="ADI29934.1"/>
    <property type="molecule type" value="Genomic_DNA"/>
</dbReference>
<evidence type="ECO:0000256" key="3">
    <source>
        <dbReference type="ARBA" id="ARBA00005087"/>
    </source>
</evidence>
<evidence type="ECO:0000313" key="13">
    <source>
        <dbReference type="EMBL" id="ADI29934.1"/>
    </source>
</evidence>
<evidence type="ECO:0000256" key="7">
    <source>
        <dbReference type="ARBA" id="ARBA00022490"/>
    </source>
</evidence>
<dbReference type="GO" id="GO:0006730">
    <property type="term" value="P:one-carbon metabolic process"/>
    <property type="evidence" value="ECO:0007669"/>
    <property type="project" value="UniProtKB-UniRule"/>
</dbReference>
<evidence type="ECO:0000256" key="4">
    <source>
        <dbReference type="ARBA" id="ARBA00006902"/>
    </source>
</evidence>
<protein>
    <recommendedName>
        <fullName evidence="6 12">Methenyltetrahydromethanopterin cyclohydrolase</fullName>
        <ecNumber evidence="5 12">3.5.4.27</ecNumber>
    </recommendedName>
    <alternativeName>
        <fullName evidence="10 12">Methenyl-H4MPT cyclohydrolase</fullName>
    </alternativeName>
</protein>
<evidence type="ECO:0000256" key="6">
    <source>
        <dbReference type="ARBA" id="ARBA00020597"/>
    </source>
</evidence>
<evidence type="ECO:0000256" key="9">
    <source>
        <dbReference type="ARBA" id="ARBA00022801"/>
    </source>
</evidence>
<dbReference type="Gene3D" id="3.10.340.11">
    <property type="entry name" value="Methenyltetrahydromethanopterin Cyclohydrolase, Chain A, domain 1"/>
    <property type="match status" value="1"/>
</dbReference>
<dbReference type="eggNOG" id="COG3252">
    <property type="taxonomic scope" value="Bacteria"/>
</dbReference>
<dbReference type="Pfam" id="PF02289">
    <property type="entry name" value="MCH"/>
    <property type="match status" value="1"/>
</dbReference>
<evidence type="ECO:0000256" key="12">
    <source>
        <dbReference type="HAMAP-Rule" id="MF_00486"/>
    </source>
</evidence>
<evidence type="ECO:0000256" key="1">
    <source>
        <dbReference type="ARBA" id="ARBA00004058"/>
    </source>
</evidence>
<comment type="subcellular location">
    <subcellularLocation>
        <location evidence="2 12">Cytoplasm</location>
    </subcellularLocation>
</comment>
<accession>D7DIP9</accession>
<dbReference type="Proteomes" id="UP000000383">
    <property type="component" value="Chromosome"/>
</dbReference>
<dbReference type="STRING" id="666681.M301_1554"/>
<organism evidence="13 14">
    <name type="scientific">Methylotenera versatilis (strain 301)</name>
    <dbReference type="NCBI Taxonomy" id="666681"/>
    <lineage>
        <taxon>Bacteria</taxon>
        <taxon>Pseudomonadati</taxon>
        <taxon>Pseudomonadota</taxon>
        <taxon>Betaproteobacteria</taxon>
        <taxon>Nitrosomonadales</taxon>
        <taxon>Methylophilaceae</taxon>
        <taxon>Methylotenera</taxon>
    </lineage>
</organism>
<dbReference type="UniPathway" id="UPA00562">
    <property type="reaction ID" value="UER00703"/>
</dbReference>
<evidence type="ECO:0000256" key="2">
    <source>
        <dbReference type="ARBA" id="ARBA00004496"/>
    </source>
</evidence>
<evidence type="ECO:0000313" key="14">
    <source>
        <dbReference type="Proteomes" id="UP000000383"/>
    </source>
</evidence>
<comment type="similarity">
    <text evidence="4 12">Belongs to the MCH family.</text>
</comment>
<evidence type="ECO:0000256" key="5">
    <source>
        <dbReference type="ARBA" id="ARBA00012765"/>
    </source>
</evidence>
<name>D7DIP9_METV0</name>
<comment type="function">
    <text evidence="1 12">Catalyzes the hydrolysis of methenyl-H(4)MPT(+) to 5-formyl-H(4)MPT.</text>
</comment>
<dbReference type="Gene3D" id="3.30.1030.10">
    <property type="entry name" value="Methenyltetrahydromethanopterin Cyclohydrolase, Chain A, domain 2"/>
    <property type="match status" value="1"/>
</dbReference>
<proteinExistence type="inferred from homology"/>
<evidence type="ECO:0000256" key="8">
    <source>
        <dbReference type="ARBA" id="ARBA00022563"/>
    </source>
</evidence>
<dbReference type="InterPro" id="IPR003209">
    <property type="entry name" value="METHMP_CycHdrlase"/>
</dbReference>
<dbReference type="NCBIfam" id="TIGR03120">
    <property type="entry name" value="one_C_mch"/>
    <property type="match status" value="1"/>
</dbReference>